<dbReference type="STRING" id="340177.Cag_1950"/>
<dbReference type="Gene3D" id="3.40.1260.10">
    <property type="entry name" value="DsrEFH-like"/>
    <property type="match status" value="1"/>
</dbReference>
<dbReference type="KEGG" id="cch:Cag_1950"/>
<dbReference type="SUPFAM" id="SSF75169">
    <property type="entry name" value="DsrEFH-like"/>
    <property type="match status" value="1"/>
</dbReference>
<reference evidence="1" key="1">
    <citation type="submission" date="2005-08" db="EMBL/GenBank/DDBJ databases">
        <title>Complete sequence of Chlorobium chlorochromatii CaD3.</title>
        <authorList>
            <person name="Copeland A."/>
            <person name="Lucas S."/>
            <person name="Lapidus A."/>
            <person name="Barry K."/>
            <person name="Detter J.C."/>
            <person name="Glavina T."/>
            <person name="Hammon N."/>
            <person name="Israni S."/>
            <person name="Pitluck S."/>
            <person name="Bryant D."/>
            <person name="Schmutz J."/>
            <person name="Larimer F."/>
            <person name="Land M."/>
            <person name="Kyrpides N."/>
            <person name="Ivanova N."/>
            <person name="Richardson P."/>
        </authorList>
    </citation>
    <scope>NUCLEOTIDE SEQUENCE [LARGE SCALE GENOMIC DNA]</scope>
    <source>
        <strain evidence="1">CaD3</strain>
    </source>
</reference>
<evidence type="ECO:0000313" key="1">
    <source>
        <dbReference type="EMBL" id="ABB29198.1"/>
    </source>
</evidence>
<proteinExistence type="predicted"/>
<dbReference type="EMBL" id="CP000108">
    <property type="protein sequence ID" value="ABB29198.1"/>
    <property type="molecule type" value="Genomic_DNA"/>
</dbReference>
<sequence length="97" mass="10691">MLHTINKSPFDSSSMETCFRFLQAGDAVLFLEDGVYAAQAGTKFAQAVDGALQKNALYVLEPDATARGIKNFVSGVQPIDYEGFVELVEQHQVNSWF</sequence>
<dbReference type="OrthoDB" id="9795117at2"/>
<accession>Q3AP77</accession>
<dbReference type="InterPro" id="IPR027396">
    <property type="entry name" value="DsrEFH-like"/>
</dbReference>
<dbReference type="Pfam" id="PF04077">
    <property type="entry name" value="DsrH"/>
    <property type="match status" value="1"/>
</dbReference>
<dbReference type="GO" id="GO:0002143">
    <property type="term" value="P:tRNA wobble position uridine thiolation"/>
    <property type="evidence" value="ECO:0007669"/>
    <property type="project" value="InterPro"/>
</dbReference>
<dbReference type="InterPro" id="IPR007215">
    <property type="entry name" value="Sulphur_relay_TusB/DsrH"/>
</dbReference>
<dbReference type="GO" id="GO:1990228">
    <property type="term" value="C:sulfurtransferase complex"/>
    <property type="evidence" value="ECO:0007669"/>
    <property type="project" value="TreeGrafter"/>
</dbReference>
<name>Q3AP77_CHLCH</name>
<dbReference type="PANTHER" id="PTHR37526:SF1">
    <property type="entry name" value="PROTEIN TUSB"/>
    <property type="match status" value="1"/>
</dbReference>
<dbReference type="eggNOG" id="COG2168">
    <property type="taxonomic scope" value="Bacteria"/>
</dbReference>
<dbReference type="NCBIfam" id="TIGR03011">
    <property type="entry name" value="sulf_tusB_dsrH"/>
    <property type="match status" value="1"/>
</dbReference>
<protein>
    <submittedName>
        <fullName evidence="1">DsrH protein</fullName>
    </submittedName>
</protein>
<organism evidence="1">
    <name type="scientific">Chlorobium chlorochromatii (strain CaD3)</name>
    <dbReference type="NCBI Taxonomy" id="340177"/>
    <lineage>
        <taxon>Bacteria</taxon>
        <taxon>Pseudomonadati</taxon>
        <taxon>Chlorobiota</taxon>
        <taxon>Chlorobiia</taxon>
        <taxon>Chlorobiales</taxon>
        <taxon>Chlorobiaceae</taxon>
        <taxon>Chlorobium/Pelodictyon group</taxon>
        <taxon>Chlorobium</taxon>
    </lineage>
</organism>
<dbReference type="AlphaFoldDB" id="Q3AP77"/>
<gene>
    <name evidence="1" type="ordered locus">Cag_1950</name>
</gene>
<dbReference type="PANTHER" id="PTHR37526">
    <property type="entry name" value="PROTEIN TUSB"/>
    <property type="match status" value="1"/>
</dbReference>
<dbReference type="HOGENOM" id="CLU_166087_0_0_10"/>